<feature type="compositionally biased region" description="Low complexity" evidence="6">
    <location>
        <begin position="1308"/>
        <end position="1323"/>
    </location>
</feature>
<feature type="domain" description="Gamma tubulin complex component C-terminal" evidence="7">
    <location>
        <begin position="1762"/>
        <end position="1929"/>
    </location>
</feature>
<protein>
    <recommendedName>
        <fullName evidence="7">Gamma tubulin complex component C-terminal domain-containing protein</fullName>
    </recommendedName>
</protein>
<evidence type="ECO:0000256" key="6">
    <source>
        <dbReference type="SAM" id="MobiDB-lite"/>
    </source>
</evidence>
<keyword evidence="4" id="KW-0493">Microtubule</keyword>
<evidence type="ECO:0000313" key="8">
    <source>
        <dbReference type="EMBL" id="SBO22253.1"/>
    </source>
</evidence>
<evidence type="ECO:0000259" key="7">
    <source>
        <dbReference type="Pfam" id="PF04130"/>
    </source>
</evidence>
<accession>A0A1A7VJM6</accession>
<dbReference type="Gene3D" id="1.20.120.1900">
    <property type="entry name" value="Gamma-tubulin complex, C-terminal domain"/>
    <property type="match status" value="1"/>
</dbReference>
<keyword evidence="5" id="KW-0206">Cytoskeleton</keyword>
<evidence type="ECO:0000256" key="5">
    <source>
        <dbReference type="ARBA" id="ARBA00023212"/>
    </source>
</evidence>
<dbReference type="InterPro" id="IPR042241">
    <property type="entry name" value="GCP_C_sf"/>
</dbReference>
<dbReference type="EMBL" id="CWHQ02000005">
    <property type="protein sequence ID" value="SBO22253.1"/>
    <property type="molecule type" value="Genomic_DNA"/>
</dbReference>
<name>A0A1A7VJM6_PLAKH</name>
<feature type="region of interest" description="Disordered" evidence="6">
    <location>
        <begin position="1293"/>
        <end position="1333"/>
    </location>
</feature>
<sequence>MYPFMRTLPPQVPTMRDMHPRRLQHGVPERDSSNLSLVRLIDQWSFIEAKSYPIKDGNALRRIRYEIKRFIYANILHRTRVNFLLFRTFYSYRYNYEVLYVGNQYAFDMCAGGSGDMYNVLKRHYAQGKASHERVDITSDLKDNYTTDVEICHRSTYNFSNDISIGGGASHPEEDSFLLGGTLGRDTLSPQLYTSIVACCLVLLERKCYLDFICLYLYMKAYFALESVSMRNGTILNFTCHEIFLNLLLLLSDLTASSSSNGRDRKDEGKLPYDHTHTEKRDLYSLMSFDKDMRIENLSRFSYNVLLLLRVKINFHELNYDLNTDVYSSLCNFVMSFRDAFTSRFVCRLNEINGLTRICGHHIWGRAQGGGSHMDKKNGMGTAFHMNSIIPIEQGCNEESSMWNSPSLTSGNYTALLPHMDDIPMHQNGGIFTHFKDRKGVSGGEYTLDNFSAPHLSAKEASYYNFSLFNSGEMTNSGENIWREVLSNTVDDDSPPALPRWGENSCHALTLKEADIYQEEELRKNESDVITTYQYITRNHAHKSKNDEGKYLLSNVKRGWESIPNGGITEADQSYLWHKSYTNDTCSLNAMEKNKKKKKYKAQFLSIINSIYVTLHKNVICSLHNRIEEYRFFSLKPFFHFLSRNELLCVEKEDLLSTYKNKIMACLLGHESEMFCSEHTFAGRVQREKRKWKDAPHVKKEKLNRLRRRKIYISKNFVCVNDGVAFWLDKKKEGVLRLRFVPFGNMFSSPFYQRYFHLFLFFARVGTLVRYVQAFVRVFSALLFREGVGNDSGANTSDNNSGGDSSSGANTSDNNSGDDSSCGRGELQGKSTSHPHRRRKKERNRLCHQEEDIIPMGEVFTTFINSVAKYLHWYSEQTRRVILHGNANTPMDIYNKVKRYTECIELLAFLCSSYTQEKEEVFRKKYFVFYNAPPSDVLPPDGTVNSNLNQVTEYNSLLNVIYGLSHNPREEGTNSRRYSKMHDDYQTRVICGNRVNLFIFPRGNELLSYVYRYYYLFLSSRRRHLAKVCKYIFLRILKPLLYFLYAYVFLGVNRDFHCEYIISKQIARQFFFVLHKGNRYYDRGKLLSDPCLSLPIFLKYAIGVVYRAGELSRILRSISEEDFQLAIPKNLSDVDLPNLLCSLSTATLEHFFLLHANPSRKKLMSPGERFENIFIEHWNDEESAKHVFSRTRRNIRKRLHRYFHSFRSALSRPDSYRGSATTKRGDINLNKGNEDSDAKYADGVLENCVDRGNALSTCRLKKSLKLRIIAKRGKRVDGRRRCFMIRRDRGRLDRRDGNRKQQEEDSSDCSSDSTSFPLSDDTTASSHSGSKVYKEMPPNLYHVHCDVNNERPHRGKAHTPFSLTTNTPLDEVDNYEERRDLATFHINYEDDREQLSSAVKFGRRSYYRHSLTGRVAKWTKLVKPLGSDGENYLGVKDNPCDSLREHGTDRVLPMWSSEKMNIQSINYFLYKNLYTPIKEHYDNVNRILVWSFLLKHNFLAFVCLLKCRMFLETEEKHRVFSSLLSNRKGESNSSGSGILNGNNYDEYPYYDKRDDIGACTSEKTQSRRRQRKILHHRVDSHCYTATDICTKFSHIHIYIEIPYPLNIFFDEYIVGCYTNVYRLIALLYFTHQSLNGIFGTFRSFSKPLVYQYRKKDTDEGEGKGKGRERHFRSSDFKYMDVINSIARGNASSGDSDEEQKNQDQIDGGKRSVTPSLNCLLSRNTCNAHLTQERFISIGFDEHFMRHLGVHKFVNHIKIMSDLLKDLNKIRAEMDFIVRNIYEYIVNTNVVRSYFFFFKNVLKVRSFSSLIEFHKSLAEHLHHFSFLSNEFVSLYIIISNIVNLVHVFKRIMDSLTWINVEVQEPVNFLQTFQEHTKKLEHNIILLTSEEVQEFIRSFYANRNELLLYIREFRSGPLDCIYNKFFFNGFYARMFGEDEDD</sequence>
<proteinExistence type="inferred from homology"/>
<organism evidence="8 9">
    <name type="scientific">Plasmodium knowlesi (strain H)</name>
    <dbReference type="NCBI Taxonomy" id="5851"/>
    <lineage>
        <taxon>Eukaryota</taxon>
        <taxon>Sar</taxon>
        <taxon>Alveolata</taxon>
        <taxon>Apicomplexa</taxon>
        <taxon>Aconoidasida</taxon>
        <taxon>Haemosporida</taxon>
        <taxon>Plasmodiidae</taxon>
        <taxon>Plasmodium</taxon>
        <taxon>Plasmodium (Plasmodium)</taxon>
    </lineage>
</organism>
<feature type="compositionally biased region" description="Basic residues" evidence="6">
    <location>
        <begin position="833"/>
        <end position="843"/>
    </location>
</feature>
<comment type="similarity">
    <text evidence="2">Belongs to the TUBGCP family.</text>
</comment>
<evidence type="ECO:0000256" key="2">
    <source>
        <dbReference type="ARBA" id="ARBA00010337"/>
    </source>
</evidence>
<reference evidence="9" key="1">
    <citation type="submission" date="2016-05" db="EMBL/GenBank/DDBJ databases">
        <authorList>
            <person name="Sharaf H."/>
        </authorList>
    </citation>
    <scope>NUCLEOTIDE SEQUENCE [LARGE SCALE GENOMIC DNA]</scope>
    <source>
        <strain evidence="9">H</strain>
    </source>
</reference>
<feature type="compositionally biased region" description="Basic and acidic residues" evidence="6">
    <location>
        <begin position="1293"/>
        <end position="1303"/>
    </location>
</feature>
<dbReference type="Pfam" id="PF04130">
    <property type="entry name" value="GCP_C_terminal"/>
    <property type="match status" value="1"/>
</dbReference>
<feature type="region of interest" description="Disordered" evidence="6">
    <location>
        <begin position="1688"/>
        <end position="1709"/>
    </location>
</feature>
<evidence type="ECO:0000313" key="9">
    <source>
        <dbReference type="Proteomes" id="UP000182128"/>
    </source>
</evidence>
<dbReference type="InterPro" id="IPR040457">
    <property type="entry name" value="GCP_C"/>
</dbReference>
<evidence type="ECO:0000256" key="3">
    <source>
        <dbReference type="ARBA" id="ARBA00022490"/>
    </source>
</evidence>
<dbReference type="GO" id="GO:0043015">
    <property type="term" value="F:gamma-tubulin binding"/>
    <property type="evidence" value="ECO:0007669"/>
    <property type="project" value="InterPro"/>
</dbReference>
<evidence type="ECO:0000256" key="4">
    <source>
        <dbReference type="ARBA" id="ARBA00022701"/>
    </source>
</evidence>
<gene>
    <name evidence="8" type="ORF">PKNA1_C2_0825900</name>
</gene>
<feature type="region of interest" description="Disordered" evidence="6">
    <location>
        <begin position="793"/>
        <end position="846"/>
    </location>
</feature>
<keyword evidence="3" id="KW-0963">Cytoplasm</keyword>
<dbReference type="Proteomes" id="UP000182128">
    <property type="component" value="Unassembled WGS sequence"/>
</dbReference>
<feature type="compositionally biased region" description="Low complexity" evidence="6">
    <location>
        <begin position="793"/>
        <end position="820"/>
    </location>
</feature>
<feature type="compositionally biased region" description="Basic and acidic residues" evidence="6">
    <location>
        <begin position="1698"/>
        <end position="1709"/>
    </location>
</feature>
<comment type="subcellular location">
    <subcellularLocation>
        <location evidence="1">Cytoplasm</location>
        <location evidence="1">Cytoskeleton</location>
    </subcellularLocation>
</comment>
<feature type="region of interest" description="Disordered" evidence="6">
    <location>
        <begin position="1212"/>
        <end position="1233"/>
    </location>
</feature>
<evidence type="ECO:0000256" key="1">
    <source>
        <dbReference type="ARBA" id="ARBA00004245"/>
    </source>
</evidence>
<dbReference type="GO" id="GO:0005874">
    <property type="term" value="C:microtubule"/>
    <property type="evidence" value="ECO:0007669"/>
    <property type="project" value="UniProtKB-KW"/>
</dbReference>